<dbReference type="KEGG" id="camu:CA2015_1619"/>
<evidence type="ECO:0000313" key="2">
    <source>
        <dbReference type="Proteomes" id="UP000036520"/>
    </source>
</evidence>
<organism evidence="1 2">
    <name type="scientific">Cyclobacterium amurskyense</name>
    <dbReference type="NCBI Taxonomy" id="320787"/>
    <lineage>
        <taxon>Bacteria</taxon>
        <taxon>Pseudomonadati</taxon>
        <taxon>Bacteroidota</taxon>
        <taxon>Cytophagia</taxon>
        <taxon>Cytophagales</taxon>
        <taxon>Cyclobacteriaceae</taxon>
        <taxon>Cyclobacterium</taxon>
    </lineage>
</organism>
<evidence type="ECO:0008006" key="3">
    <source>
        <dbReference type="Google" id="ProtNLM"/>
    </source>
</evidence>
<accession>A0A0H4PD48</accession>
<evidence type="ECO:0000313" key="1">
    <source>
        <dbReference type="EMBL" id="AKP51055.1"/>
    </source>
</evidence>
<name>A0A0H4PD48_9BACT</name>
<protein>
    <recommendedName>
        <fullName evidence="3">Lipocalin-like domain-containing protein</fullName>
    </recommendedName>
</protein>
<keyword evidence="2" id="KW-1185">Reference proteome</keyword>
<dbReference type="OrthoDB" id="823901at2"/>
<sequence length="166" mass="19532">MKKYHIFLILPLFFLWISCVEEEVIEAQNLYGNWENYFYLENQDLNKVDTYVFDLDGKYYRSITFKDPETNQILGYSIYLMGNYVLEGNELVLNEESRLFNLGEELYEDIEGLSELDVVEYTAVSLAFKSSRQILEITKTCSPLLSSICIPVTSYNRKEYNLITLF</sequence>
<dbReference type="EMBL" id="CP012040">
    <property type="protein sequence ID" value="AKP51055.1"/>
    <property type="molecule type" value="Genomic_DNA"/>
</dbReference>
<dbReference type="Proteomes" id="UP000036520">
    <property type="component" value="Chromosome"/>
</dbReference>
<gene>
    <name evidence="1" type="ORF">CA2015_1619</name>
</gene>
<dbReference type="AlphaFoldDB" id="A0A0H4PD48"/>
<dbReference type="PROSITE" id="PS51257">
    <property type="entry name" value="PROKAR_LIPOPROTEIN"/>
    <property type="match status" value="1"/>
</dbReference>
<dbReference type="RefSeq" id="WP_048641439.1">
    <property type="nucleotide sequence ID" value="NZ_CP012040.1"/>
</dbReference>
<proteinExistence type="predicted"/>
<reference evidence="1 2" key="1">
    <citation type="submission" date="2015-07" db="EMBL/GenBank/DDBJ databases">
        <authorList>
            <person name="Kim K.M."/>
        </authorList>
    </citation>
    <scope>NUCLEOTIDE SEQUENCE [LARGE SCALE GENOMIC DNA]</scope>
    <source>
        <strain evidence="1 2">KCTC 12363</strain>
    </source>
</reference>